<evidence type="ECO:0000313" key="2">
    <source>
        <dbReference type="Proteomes" id="UP000320717"/>
    </source>
</evidence>
<dbReference type="RefSeq" id="WP_146277676.1">
    <property type="nucleotide sequence ID" value="NZ_CP042260.1"/>
</dbReference>
<organism evidence="1 2">
    <name type="scientific">Glutamicibacter halophytocola</name>
    <dbReference type="NCBI Taxonomy" id="1933880"/>
    <lineage>
        <taxon>Bacteria</taxon>
        <taxon>Bacillati</taxon>
        <taxon>Actinomycetota</taxon>
        <taxon>Actinomycetes</taxon>
        <taxon>Micrococcales</taxon>
        <taxon>Micrococcaceae</taxon>
        <taxon>Glutamicibacter</taxon>
    </lineage>
</organism>
<keyword evidence="2" id="KW-1185">Reference proteome</keyword>
<dbReference type="Proteomes" id="UP000320717">
    <property type="component" value="Chromosome"/>
</dbReference>
<gene>
    <name evidence="1" type="ORF">FQA45_14230</name>
</gene>
<protein>
    <submittedName>
        <fullName evidence="1">Uncharacterized protein</fullName>
    </submittedName>
</protein>
<proteinExistence type="predicted"/>
<reference evidence="1 2" key="1">
    <citation type="submission" date="2019-07" db="EMBL/GenBank/DDBJ databases">
        <title>Complete Genome Sequence of drought tolerant Plant Growth-Promoting Rhizobacterium Glutamicibacter halophytocola DR408.</title>
        <authorList>
            <person name="Nishu S.D."/>
            <person name="Lee T.K."/>
        </authorList>
    </citation>
    <scope>NUCLEOTIDE SEQUENCE [LARGE SCALE GENOMIC DNA]</scope>
    <source>
        <strain evidence="1 2">DR408</strain>
    </source>
</reference>
<name>A0ABX5YCG7_9MICC</name>
<dbReference type="EMBL" id="CP042260">
    <property type="protein sequence ID" value="QDY67371.1"/>
    <property type="molecule type" value="Genomic_DNA"/>
</dbReference>
<evidence type="ECO:0000313" key="1">
    <source>
        <dbReference type="EMBL" id="QDY67371.1"/>
    </source>
</evidence>
<sequence>MYSPNKNIRYQQTWHTIEFSNNKHLPVPHNPSIRAMISSSVIFLRYLFRSKLLELFLSDCHRIWYQLQADLVAATDKNYTQVFGQLQIGSVLLEVTVVTPAVSSPKAGLMVIRRDNPGAHARSGTRKIRCCTLAANTGTYNHSRYTRGAFRTPCLVLRS</sequence>
<accession>A0ABX5YCG7</accession>